<keyword evidence="5" id="KW-0479">Metal-binding</keyword>
<keyword evidence="4" id="KW-0645">Protease</keyword>
<evidence type="ECO:0000256" key="4">
    <source>
        <dbReference type="ARBA" id="ARBA00022670"/>
    </source>
</evidence>
<dbReference type="Gene3D" id="1.10.1380.10">
    <property type="entry name" value="Neutral endopeptidase , domain2"/>
    <property type="match status" value="1"/>
</dbReference>
<dbReference type="Pfam" id="PF05649">
    <property type="entry name" value="Peptidase_M13_N"/>
    <property type="match status" value="1"/>
</dbReference>
<reference evidence="13" key="1">
    <citation type="journal article" date="2013" name="Genome Biol.">
        <title>Draft genome of the mountain pine beetle, Dendroctonus ponderosae Hopkins, a major forest pest.</title>
        <authorList>
            <person name="Keeling C.I."/>
            <person name="Yuen M.M."/>
            <person name="Liao N.Y."/>
            <person name="Docking T.R."/>
            <person name="Chan S.K."/>
            <person name="Taylor G.A."/>
            <person name="Palmquist D.L."/>
            <person name="Jackman S.D."/>
            <person name="Nguyen A."/>
            <person name="Li M."/>
            <person name="Henderson H."/>
            <person name="Janes J.K."/>
            <person name="Zhao Y."/>
            <person name="Pandoh P."/>
            <person name="Moore R."/>
            <person name="Sperling F.A."/>
            <person name="Huber D.P."/>
            <person name="Birol I."/>
            <person name="Jones S.J."/>
            <person name="Bohlmann J."/>
        </authorList>
    </citation>
    <scope>NUCLEOTIDE SEQUENCE</scope>
</reference>
<protein>
    <recommendedName>
        <fullName evidence="14">Peptidase M13 C-terminal domain-containing protein</fullName>
    </recommendedName>
</protein>
<dbReference type="GO" id="GO:0004222">
    <property type="term" value="F:metalloendopeptidase activity"/>
    <property type="evidence" value="ECO:0007669"/>
    <property type="project" value="InterPro"/>
</dbReference>
<accession>A0AAR5PWS2</accession>
<dbReference type="InterPro" id="IPR000718">
    <property type="entry name" value="Peptidase_M13"/>
</dbReference>
<dbReference type="PANTHER" id="PTHR11733">
    <property type="entry name" value="ZINC METALLOPROTEASE FAMILY M13 NEPRILYSIN-RELATED"/>
    <property type="match status" value="1"/>
</dbReference>
<dbReference type="EnsemblMetazoa" id="XM_019909900.1">
    <property type="protein sequence ID" value="XP_019765459.1"/>
    <property type="gene ID" value="LOC109541142"/>
</dbReference>
<dbReference type="Proteomes" id="UP000019118">
    <property type="component" value="Unassembled WGS sequence"/>
</dbReference>
<keyword evidence="7" id="KW-0862">Zinc</keyword>
<name>A0AAR5PWS2_DENPD</name>
<dbReference type="GeneID" id="109541142"/>
<evidence type="ECO:0000313" key="13">
    <source>
        <dbReference type="Proteomes" id="UP000019118"/>
    </source>
</evidence>
<dbReference type="InterPro" id="IPR042089">
    <property type="entry name" value="Peptidase_M13_dom_2"/>
</dbReference>
<keyword evidence="13" id="KW-1185">Reference proteome</keyword>
<comment type="cofactor">
    <cofactor evidence="1">
        <name>Zn(2+)</name>
        <dbReference type="ChEBI" id="CHEBI:29105"/>
    </cofactor>
</comment>
<feature type="transmembrane region" description="Helical" evidence="9">
    <location>
        <begin position="40"/>
        <end position="58"/>
    </location>
</feature>
<dbReference type="InterPro" id="IPR008753">
    <property type="entry name" value="Peptidase_M13_N"/>
</dbReference>
<reference evidence="12" key="2">
    <citation type="submission" date="2024-08" db="UniProtKB">
        <authorList>
            <consortium name="EnsemblMetazoa"/>
        </authorList>
    </citation>
    <scope>IDENTIFICATION</scope>
</reference>
<dbReference type="KEGG" id="dpa:109541142"/>
<feature type="domain" description="Peptidase M13 C-terminal" evidence="10">
    <location>
        <begin position="704"/>
        <end position="910"/>
    </location>
</feature>
<evidence type="ECO:0000313" key="12">
    <source>
        <dbReference type="EnsemblMetazoa" id="XP_019765459.1"/>
    </source>
</evidence>
<feature type="domain" description="Peptidase M13 N-terminal" evidence="11">
    <location>
        <begin position="236"/>
        <end position="645"/>
    </location>
</feature>
<proteinExistence type="inferred from homology"/>
<comment type="subcellular location">
    <subcellularLocation>
        <location evidence="2">Cell membrane</location>
        <topology evidence="2">Single-pass type II membrane protein</topology>
    </subcellularLocation>
</comment>
<dbReference type="InterPro" id="IPR024079">
    <property type="entry name" value="MetalloPept_cat_dom_sf"/>
</dbReference>
<keyword evidence="9" id="KW-0472">Membrane</keyword>
<dbReference type="SUPFAM" id="SSF55486">
    <property type="entry name" value="Metalloproteases ('zincins'), catalytic domain"/>
    <property type="match status" value="1"/>
</dbReference>
<sequence>MENTSRKKVVSCRLVPHQDSGRVRWCVGHQQKWQKWLKRLALVPIILLPIVVVLILITKYNIGGNPEPGSHSQNLSLVNNISLSSDVKTRYKRCAIPEKRFLHLFKHCYKLYRKLHPDRELFLETEINRAPKLDYLDENPPYFRSNFLAYFRENQDKHRKLKNCFNKFWISYKKSTVFQQRKRYKRNNTKQDILNESPMELSNAVRNVWTNSYNLQEVREEQSKLMRKYMNFSVNPCDNFYEYACGNWKKYFEIPPDKTVFDTFEMVRERLYLVLKELLDSNVEIETADVDKSSYHNAKDFIEENYVIYDDSDAIIKAKRFYKSCMNKEKIDKRGEKPLKKLLEGLGGWPLASPEWNKDDFDLMWVLSRLRLLNNDILISQWIGPDIKDSNKHIIHIDQTTLGLPNRDYFLDPSNSRFTKAYKSFILSVAYLLGAQTSVALQDVNDLVEFETKLASILSPWEERRNLTDIYQRFTIETLMVRYPDFAWSNYFTTILGKEIDLKSTVACYCARYIRQLLNLLSKTNPRVIQNYLLWRFIRHRINHLDHRFKETEQKFFQALLGREQQPPRWQFCVSQTNMHLGMAVGALFVKHYFDETSKVDTIAITEEIMHSFTSTLREKHWLDDETKNFAEMKIKNMNRKIGFPNFLLNQTSLNLFYNDVKIEEQFFFENVLSVLRHASRQDRQKVGLAVDKSLWSTAPAVINAYYSRNKNQIMFPAGILQPPFYHKFFPKSLNFGGIGVVIGHEITHAFDDKGRLFDHEGNLQLWWTNDAIEKFFQKSQCIIDQYGQYVLPGMQAPLDGVITQGENIADNGGLKQSFKAYQLWALNNTHADETLPGLTMTGAQLFFLNFAQVWCGKQRIESARNQLKTSVHAPGMFRVIGALSNSAEFADVFSCPSGSPMNPEKKCDLW</sequence>
<dbReference type="PRINTS" id="PR00786">
    <property type="entry name" value="NEPRILYSIN"/>
</dbReference>
<organism evidence="12 13">
    <name type="scientific">Dendroctonus ponderosae</name>
    <name type="common">Mountain pine beetle</name>
    <dbReference type="NCBI Taxonomy" id="77166"/>
    <lineage>
        <taxon>Eukaryota</taxon>
        <taxon>Metazoa</taxon>
        <taxon>Ecdysozoa</taxon>
        <taxon>Arthropoda</taxon>
        <taxon>Hexapoda</taxon>
        <taxon>Insecta</taxon>
        <taxon>Pterygota</taxon>
        <taxon>Neoptera</taxon>
        <taxon>Endopterygota</taxon>
        <taxon>Coleoptera</taxon>
        <taxon>Polyphaga</taxon>
        <taxon>Cucujiformia</taxon>
        <taxon>Curculionidae</taxon>
        <taxon>Scolytinae</taxon>
        <taxon>Dendroctonus</taxon>
    </lineage>
</organism>
<evidence type="ECO:0000259" key="11">
    <source>
        <dbReference type="Pfam" id="PF05649"/>
    </source>
</evidence>
<keyword evidence="9" id="KW-1133">Transmembrane helix</keyword>
<evidence type="ECO:0000256" key="7">
    <source>
        <dbReference type="ARBA" id="ARBA00022833"/>
    </source>
</evidence>
<evidence type="ECO:0000256" key="2">
    <source>
        <dbReference type="ARBA" id="ARBA00004401"/>
    </source>
</evidence>
<dbReference type="GO" id="GO:0046872">
    <property type="term" value="F:metal ion binding"/>
    <property type="evidence" value="ECO:0007669"/>
    <property type="project" value="UniProtKB-KW"/>
</dbReference>
<evidence type="ECO:0000259" key="10">
    <source>
        <dbReference type="Pfam" id="PF01431"/>
    </source>
</evidence>
<dbReference type="RefSeq" id="XP_019765459.1">
    <property type="nucleotide sequence ID" value="XM_019909900.2"/>
</dbReference>
<dbReference type="Gene3D" id="3.40.390.10">
    <property type="entry name" value="Collagenase (Catalytic Domain)"/>
    <property type="match status" value="1"/>
</dbReference>
<evidence type="ECO:0008006" key="14">
    <source>
        <dbReference type="Google" id="ProtNLM"/>
    </source>
</evidence>
<evidence type="ECO:0000256" key="6">
    <source>
        <dbReference type="ARBA" id="ARBA00022801"/>
    </source>
</evidence>
<evidence type="ECO:0000256" key="3">
    <source>
        <dbReference type="ARBA" id="ARBA00007357"/>
    </source>
</evidence>
<evidence type="ECO:0000256" key="5">
    <source>
        <dbReference type="ARBA" id="ARBA00022723"/>
    </source>
</evidence>
<dbReference type="Pfam" id="PF01431">
    <property type="entry name" value="Peptidase_M13"/>
    <property type="match status" value="1"/>
</dbReference>
<keyword evidence="9" id="KW-0812">Transmembrane</keyword>
<comment type="similarity">
    <text evidence="3">Belongs to the peptidase M13 family.</text>
</comment>
<dbReference type="PANTHER" id="PTHR11733:SF238">
    <property type="entry name" value="FI07649P-RELATED"/>
    <property type="match status" value="1"/>
</dbReference>
<dbReference type="CDD" id="cd08662">
    <property type="entry name" value="M13"/>
    <property type="match status" value="1"/>
</dbReference>
<dbReference type="GO" id="GO:0005886">
    <property type="term" value="C:plasma membrane"/>
    <property type="evidence" value="ECO:0007669"/>
    <property type="project" value="UniProtKB-SubCell"/>
</dbReference>
<keyword evidence="6" id="KW-0378">Hydrolase</keyword>
<dbReference type="InterPro" id="IPR018497">
    <property type="entry name" value="Peptidase_M13_C"/>
</dbReference>
<evidence type="ECO:0000256" key="1">
    <source>
        <dbReference type="ARBA" id="ARBA00001947"/>
    </source>
</evidence>
<dbReference type="AlphaFoldDB" id="A0AAR5PWS2"/>
<dbReference type="GO" id="GO:0016485">
    <property type="term" value="P:protein processing"/>
    <property type="evidence" value="ECO:0007669"/>
    <property type="project" value="TreeGrafter"/>
</dbReference>
<evidence type="ECO:0000256" key="8">
    <source>
        <dbReference type="ARBA" id="ARBA00023049"/>
    </source>
</evidence>
<dbReference type="PROSITE" id="PS51885">
    <property type="entry name" value="NEPRILYSIN"/>
    <property type="match status" value="1"/>
</dbReference>
<keyword evidence="8" id="KW-0482">Metalloprotease</keyword>
<evidence type="ECO:0000256" key="9">
    <source>
        <dbReference type="SAM" id="Phobius"/>
    </source>
</evidence>